<proteinExistence type="predicted"/>
<dbReference type="GeneID" id="6069266"/>
<dbReference type="EMBL" id="DS547091">
    <property type="protein sequence ID" value="EDR15659.1"/>
    <property type="molecule type" value="Genomic_DNA"/>
</dbReference>
<dbReference type="HOGENOM" id="CLU_1283433_0_0_1"/>
<evidence type="ECO:0000256" key="1">
    <source>
        <dbReference type="SAM" id="MobiDB-lite"/>
    </source>
</evidence>
<dbReference type="InParanoid" id="B0CQK1"/>
<feature type="compositionally biased region" description="Basic and acidic residues" evidence="1">
    <location>
        <begin position="97"/>
        <end position="110"/>
    </location>
</feature>
<name>B0CQK1_LACBS</name>
<feature type="region of interest" description="Disordered" evidence="1">
    <location>
        <begin position="1"/>
        <end position="120"/>
    </location>
</feature>
<dbReference type="AlphaFoldDB" id="B0CQK1"/>
<reference evidence="2 3" key="1">
    <citation type="journal article" date="2008" name="Nature">
        <title>The genome of Laccaria bicolor provides insights into mycorrhizal symbiosis.</title>
        <authorList>
            <person name="Martin F."/>
            <person name="Aerts A."/>
            <person name="Ahren D."/>
            <person name="Brun A."/>
            <person name="Danchin E.G.J."/>
            <person name="Duchaussoy F."/>
            <person name="Gibon J."/>
            <person name="Kohler A."/>
            <person name="Lindquist E."/>
            <person name="Pereda V."/>
            <person name="Salamov A."/>
            <person name="Shapiro H.J."/>
            <person name="Wuyts J."/>
            <person name="Blaudez D."/>
            <person name="Buee M."/>
            <person name="Brokstein P."/>
            <person name="Canbaeck B."/>
            <person name="Cohen D."/>
            <person name="Courty P.E."/>
            <person name="Coutinho P.M."/>
            <person name="Delaruelle C."/>
            <person name="Detter J.C."/>
            <person name="Deveau A."/>
            <person name="DiFazio S."/>
            <person name="Duplessis S."/>
            <person name="Fraissinet-Tachet L."/>
            <person name="Lucic E."/>
            <person name="Frey-Klett P."/>
            <person name="Fourrey C."/>
            <person name="Feussner I."/>
            <person name="Gay G."/>
            <person name="Grimwood J."/>
            <person name="Hoegger P.J."/>
            <person name="Jain P."/>
            <person name="Kilaru S."/>
            <person name="Labbe J."/>
            <person name="Lin Y.C."/>
            <person name="Legue V."/>
            <person name="Le Tacon F."/>
            <person name="Marmeisse R."/>
            <person name="Melayah D."/>
            <person name="Montanini B."/>
            <person name="Muratet M."/>
            <person name="Nehls U."/>
            <person name="Niculita-Hirzel H."/>
            <person name="Oudot-Le Secq M.P."/>
            <person name="Peter M."/>
            <person name="Quesneville H."/>
            <person name="Rajashekar B."/>
            <person name="Reich M."/>
            <person name="Rouhier N."/>
            <person name="Schmutz J."/>
            <person name="Yin T."/>
            <person name="Chalot M."/>
            <person name="Henrissat B."/>
            <person name="Kuees U."/>
            <person name="Lucas S."/>
            <person name="Van de Peer Y."/>
            <person name="Podila G.K."/>
            <person name="Polle A."/>
            <person name="Pukkila P.J."/>
            <person name="Richardson P.M."/>
            <person name="Rouze P."/>
            <person name="Sanders I.R."/>
            <person name="Stajich J.E."/>
            <person name="Tunlid A."/>
            <person name="Tuskan G."/>
            <person name="Grigoriev I.V."/>
        </authorList>
    </citation>
    <scope>NUCLEOTIDE SEQUENCE [LARGE SCALE GENOMIC DNA]</scope>
    <source>
        <strain evidence="3">S238N-H82 / ATCC MYA-4686</strain>
    </source>
</reference>
<dbReference type="OrthoDB" id="20835at2759"/>
<dbReference type="Proteomes" id="UP000001194">
    <property type="component" value="Unassembled WGS sequence"/>
</dbReference>
<sequence length="215" mass="23604">MSEIDDIFASKGKSKTVPSPSTSVSLLKAKKKAKKARLASAHDDPPDASSSTITPASKKRPPPETVVDTSANVPSLKRQKKETGPGKGRVRQSTKPKSSESDGGLFKDSRGSGARRTTDEGWSIYKEDELGIRDDGGGKQTLVPHALISHIGWNQTHCSAPLIAIVVSDASPYHIHIHHEIVDLFPQILCEYAKFCYITNLRLFRSLTDHRIHDW</sequence>
<dbReference type="RefSeq" id="XP_001873867.1">
    <property type="nucleotide sequence ID" value="XM_001873832.1"/>
</dbReference>
<dbReference type="InterPro" id="IPR013885">
    <property type="entry name" value="DUF1764_euk"/>
</dbReference>
<feature type="compositionally biased region" description="Low complexity" evidence="1">
    <location>
        <begin position="15"/>
        <end position="27"/>
    </location>
</feature>
<protein>
    <submittedName>
        <fullName evidence="2">Predicted protein</fullName>
    </submittedName>
</protein>
<gene>
    <name evidence="2" type="ORF">LACBIDRAFT_300796</name>
</gene>
<dbReference type="KEGG" id="lbc:LACBIDRAFT_300796"/>
<evidence type="ECO:0000313" key="3">
    <source>
        <dbReference type="Proteomes" id="UP000001194"/>
    </source>
</evidence>
<feature type="compositionally biased region" description="Basic residues" evidence="1">
    <location>
        <begin position="28"/>
        <end position="37"/>
    </location>
</feature>
<keyword evidence="3" id="KW-1185">Reference proteome</keyword>
<organism evidence="3">
    <name type="scientific">Laccaria bicolor (strain S238N-H82 / ATCC MYA-4686)</name>
    <name type="common">Bicoloured deceiver</name>
    <name type="synonym">Laccaria laccata var. bicolor</name>
    <dbReference type="NCBI Taxonomy" id="486041"/>
    <lineage>
        <taxon>Eukaryota</taxon>
        <taxon>Fungi</taxon>
        <taxon>Dikarya</taxon>
        <taxon>Basidiomycota</taxon>
        <taxon>Agaricomycotina</taxon>
        <taxon>Agaricomycetes</taxon>
        <taxon>Agaricomycetidae</taxon>
        <taxon>Agaricales</taxon>
        <taxon>Agaricineae</taxon>
        <taxon>Hydnangiaceae</taxon>
        <taxon>Laccaria</taxon>
    </lineage>
</organism>
<accession>B0CQK1</accession>
<evidence type="ECO:0000313" key="2">
    <source>
        <dbReference type="EMBL" id="EDR15659.1"/>
    </source>
</evidence>
<dbReference type="Pfam" id="PF08576">
    <property type="entry name" value="DUF1764"/>
    <property type="match status" value="1"/>
</dbReference>